<evidence type="ECO:0000313" key="3">
    <source>
        <dbReference type="Proteomes" id="UP000030111"/>
    </source>
</evidence>
<evidence type="ECO:0000256" key="1">
    <source>
        <dbReference type="SAM" id="SignalP"/>
    </source>
</evidence>
<dbReference type="Proteomes" id="UP000030111">
    <property type="component" value="Unassembled WGS sequence"/>
</dbReference>
<name>A0A0A2MFQ7_9FLAO</name>
<dbReference type="STRING" id="1121898.GCA_000422725_02984"/>
<keyword evidence="3" id="KW-1185">Reference proteome</keyword>
<protein>
    <recommendedName>
        <fullName evidence="4">Lipoprotein</fullName>
    </recommendedName>
</protein>
<feature type="signal peptide" evidence="1">
    <location>
        <begin position="1"/>
        <end position="20"/>
    </location>
</feature>
<dbReference type="EMBL" id="JRLY01000018">
    <property type="protein sequence ID" value="KGO91527.1"/>
    <property type="molecule type" value="Genomic_DNA"/>
</dbReference>
<reference evidence="2 3" key="1">
    <citation type="submission" date="2013-09" db="EMBL/GenBank/DDBJ databases">
        <authorList>
            <person name="Zeng Z."/>
            <person name="Chen C."/>
        </authorList>
    </citation>
    <scope>NUCLEOTIDE SEQUENCE [LARGE SCALE GENOMIC DNA]</scope>
    <source>
        <strain evidence="2 3">WB 4.1-42</strain>
    </source>
</reference>
<dbReference type="AlphaFoldDB" id="A0A0A2MFQ7"/>
<proteinExistence type="predicted"/>
<organism evidence="2 3">
    <name type="scientific">Flavobacterium subsaxonicum WB 4.1-42 = DSM 21790</name>
    <dbReference type="NCBI Taxonomy" id="1121898"/>
    <lineage>
        <taxon>Bacteria</taxon>
        <taxon>Pseudomonadati</taxon>
        <taxon>Bacteroidota</taxon>
        <taxon>Flavobacteriia</taxon>
        <taxon>Flavobacteriales</taxon>
        <taxon>Flavobacteriaceae</taxon>
        <taxon>Flavobacterium</taxon>
    </lineage>
</organism>
<evidence type="ECO:0000313" key="2">
    <source>
        <dbReference type="EMBL" id="KGO91527.1"/>
    </source>
</evidence>
<gene>
    <name evidence="2" type="ORF">Q766_17505</name>
</gene>
<feature type="chain" id="PRO_5001992121" description="Lipoprotein" evidence="1">
    <location>
        <begin position="21"/>
        <end position="152"/>
    </location>
</feature>
<keyword evidence="1" id="KW-0732">Signal</keyword>
<evidence type="ECO:0008006" key="4">
    <source>
        <dbReference type="Google" id="ProtNLM"/>
    </source>
</evidence>
<sequence length="152" mass="17096">MKKIVLVTVMAFLLAMCKSASVDNVADVHHKDDFEGVSANEKKALLKELKATDRRYSVLIFTENYGGEKIIASTAGKRMYADYVTSNPTTGVAATARIENNANTRVYDNFNKKEIVIHEAEAKKHKFIYLKKNLEGDTPYTITYSNTLRPLE</sequence>
<dbReference type="OrthoDB" id="1376295at2"/>
<accession>A0A0A2MFQ7</accession>
<dbReference type="eggNOG" id="ENOG503481Q">
    <property type="taxonomic scope" value="Bacteria"/>
</dbReference>
<dbReference type="RefSeq" id="WP_026991160.1">
    <property type="nucleotide sequence ID" value="NZ_AUGP01000025.1"/>
</dbReference>
<comment type="caution">
    <text evidence="2">The sequence shown here is derived from an EMBL/GenBank/DDBJ whole genome shotgun (WGS) entry which is preliminary data.</text>
</comment>